<proteinExistence type="predicted"/>
<accession>A0A8H4RK74</accession>
<dbReference type="AlphaFoldDB" id="A0A8H4RK74"/>
<evidence type="ECO:0000313" key="1">
    <source>
        <dbReference type="EMBL" id="KAF4629677.1"/>
    </source>
</evidence>
<name>A0A8H4RK74_9HELO</name>
<reference evidence="1 2" key="1">
    <citation type="submission" date="2020-03" db="EMBL/GenBank/DDBJ databases">
        <title>Draft Genome Sequence of Cudoniella acicularis.</title>
        <authorList>
            <person name="Buettner E."/>
            <person name="Kellner H."/>
        </authorList>
    </citation>
    <scope>NUCLEOTIDE SEQUENCE [LARGE SCALE GENOMIC DNA]</scope>
    <source>
        <strain evidence="1 2">DSM 108380</strain>
    </source>
</reference>
<keyword evidence="2" id="KW-1185">Reference proteome</keyword>
<evidence type="ECO:0000313" key="2">
    <source>
        <dbReference type="Proteomes" id="UP000566819"/>
    </source>
</evidence>
<organism evidence="1 2">
    <name type="scientific">Cudoniella acicularis</name>
    <dbReference type="NCBI Taxonomy" id="354080"/>
    <lineage>
        <taxon>Eukaryota</taxon>
        <taxon>Fungi</taxon>
        <taxon>Dikarya</taxon>
        <taxon>Ascomycota</taxon>
        <taxon>Pezizomycotina</taxon>
        <taxon>Leotiomycetes</taxon>
        <taxon>Helotiales</taxon>
        <taxon>Tricladiaceae</taxon>
        <taxon>Cudoniella</taxon>
    </lineage>
</organism>
<sequence>MAGWVSRQRGKLQKSECDRRVMAASEGGEEARRAAAASVRRRDRELEIFGLRASSQWVGDAGTRSEVLGILGECECRCFSGKARWGDATAVWRMAVPRARRTSQHGSSGQQQGWAWAASANCKPAGEVGVATKQRNCSER</sequence>
<comment type="caution">
    <text evidence="1">The sequence shown here is derived from an EMBL/GenBank/DDBJ whole genome shotgun (WGS) entry which is preliminary data.</text>
</comment>
<gene>
    <name evidence="1" type="ORF">G7Y89_g8469</name>
</gene>
<dbReference type="Proteomes" id="UP000566819">
    <property type="component" value="Unassembled WGS sequence"/>
</dbReference>
<dbReference type="EMBL" id="JAAMPI010000643">
    <property type="protein sequence ID" value="KAF4629677.1"/>
    <property type="molecule type" value="Genomic_DNA"/>
</dbReference>
<protein>
    <submittedName>
        <fullName evidence="1">Uncharacterized protein</fullName>
    </submittedName>
</protein>